<sequence length="66" mass="7297">MTHSFAVLRLCPSSSIATAQKNKELLSRVLAGWVQLAVAVSHEMKMVRRRTAGLANMFVEAIPKML</sequence>
<comment type="caution">
    <text evidence="1">The sequence shown here is derived from an EMBL/GenBank/DDBJ whole genome shotgun (WGS) entry which is preliminary data.</text>
</comment>
<protein>
    <submittedName>
        <fullName evidence="1">Uncharacterized protein</fullName>
    </submittedName>
</protein>
<evidence type="ECO:0000313" key="2">
    <source>
        <dbReference type="Proteomes" id="UP000031036"/>
    </source>
</evidence>
<dbReference type="EMBL" id="JPKZ01000317">
    <property type="protein sequence ID" value="KHN87951.1"/>
    <property type="molecule type" value="Genomic_DNA"/>
</dbReference>
<reference evidence="1 2" key="1">
    <citation type="submission" date="2014-11" db="EMBL/GenBank/DDBJ databases">
        <title>Genetic blueprint of the zoonotic pathogen Toxocara canis.</title>
        <authorList>
            <person name="Zhu X.-Q."/>
            <person name="Korhonen P.K."/>
            <person name="Cai H."/>
            <person name="Young N.D."/>
            <person name="Nejsum P."/>
            <person name="von Samson-Himmelstjerna G."/>
            <person name="Boag P.R."/>
            <person name="Tan P."/>
            <person name="Li Q."/>
            <person name="Min J."/>
            <person name="Yang Y."/>
            <person name="Wang X."/>
            <person name="Fang X."/>
            <person name="Hall R.S."/>
            <person name="Hofmann A."/>
            <person name="Sternberg P.W."/>
            <person name="Jex A.R."/>
            <person name="Gasser R.B."/>
        </authorList>
    </citation>
    <scope>NUCLEOTIDE SEQUENCE [LARGE SCALE GENOMIC DNA]</scope>
    <source>
        <strain evidence="1">PN_DK_2014</strain>
    </source>
</reference>
<organism evidence="1 2">
    <name type="scientific">Toxocara canis</name>
    <name type="common">Canine roundworm</name>
    <dbReference type="NCBI Taxonomy" id="6265"/>
    <lineage>
        <taxon>Eukaryota</taxon>
        <taxon>Metazoa</taxon>
        <taxon>Ecdysozoa</taxon>
        <taxon>Nematoda</taxon>
        <taxon>Chromadorea</taxon>
        <taxon>Rhabditida</taxon>
        <taxon>Spirurina</taxon>
        <taxon>Ascaridomorpha</taxon>
        <taxon>Ascaridoidea</taxon>
        <taxon>Toxocaridae</taxon>
        <taxon>Toxocara</taxon>
    </lineage>
</organism>
<keyword evidence="2" id="KW-1185">Reference proteome</keyword>
<dbReference type="Proteomes" id="UP000031036">
    <property type="component" value="Unassembled WGS sequence"/>
</dbReference>
<gene>
    <name evidence="1" type="ORF">Tcan_13238</name>
</gene>
<proteinExistence type="predicted"/>
<name>A0A0B2VWM5_TOXCA</name>
<evidence type="ECO:0000313" key="1">
    <source>
        <dbReference type="EMBL" id="KHN87951.1"/>
    </source>
</evidence>
<dbReference type="AlphaFoldDB" id="A0A0B2VWM5"/>
<accession>A0A0B2VWM5</accession>